<sequence length="248" mass="25502">MELDSHPRRPRLARSLSIAALAVAAFVAPLAVASPAAAHSELIATTPEGDMPDQPSVVDVLPDEVSLTFSDDLTPPLPEEQQAGGESTTQIRVFDETCADAGLLIADPGHADTRDCTDYATGEAEVNGPTVSTAVDAAGAPAGEYTVVWQVVYADGHAGSQMFTFSAENEAPAATPAETEEPSPTADPSEGAAQADPSEAPEQADPSDPAELADSGMSTPVILSIVGGVIILAILIFIVAMIVRSRRS</sequence>
<evidence type="ECO:0000256" key="3">
    <source>
        <dbReference type="SAM" id="MobiDB-lite"/>
    </source>
</evidence>
<evidence type="ECO:0000259" key="6">
    <source>
        <dbReference type="Pfam" id="PF04234"/>
    </source>
</evidence>
<feature type="signal peptide" evidence="5">
    <location>
        <begin position="1"/>
        <end position="33"/>
    </location>
</feature>
<evidence type="ECO:0000256" key="4">
    <source>
        <dbReference type="SAM" id="Phobius"/>
    </source>
</evidence>
<keyword evidence="2" id="KW-0186">Copper</keyword>
<dbReference type="InterPro" id="IPR014756">
    <property type="entry name" value="Ig_E-set"/>
</dbReference>
<dbReference type="EMBL" id="DXAM01000018">
    <property type="protein sequence ID" value="HJA03471.1"/>
    <property type="molecule type" value="Genomic_DNA"/>
</dbReference>
<name>A0A9D2H4W2_9MICO</name>
<dbReference type="GO" id="GO:0005507">
    <property type="term" value="F:copper ion binding"/>
    <property type="evidence" value="ECO:0007669"/>
    <property type="project" value="InterPro"/>
</dbReference>
<evidence type="ECO:0000256" key="1">
    <source>
        <dbReference type="ARBA" id="ARBA00022729"/>
    </source>
</evidence>
<keyword evidence="4" id="KW-0812">Transmembrane</keyword>
<keyword evidence="4" id="KW-1133">Transmembrane helix</keyword>
<evidence type="ECO:0000256" key="5">
    <source>
        <dbReference type="SAM" id="SignalP"/>
    </source>
</evidence>
<comment type="caution">
    <text evidence="7">The sequence shown here is derived from an EMBL/GenBank/DDBJ whole genome shotgun (WGS) entry which is preliminary data.</text>
</comment>
<dbReference type="Pfam" id="PF04234">
    <property type="entry name" value="CopC"/>
    <property type="match status" value="1"/>
</dbReference>
<keyword evidence="1 5" id="KW-0732">Signal</keyword>
<evidence type="ECO:0000256" key="2">
    <source>
        <dbReference type="ARBA" id="ARBA00023008"/>
    </source>
</evidence>
<reference evidence="7" key="1">
    <citation type="journal article" date="2021" name="PeerJ">
        <title>Extensive microbial diversity within the chicken gut microbiome revealed by metagenomics and culture.</title>
        <authorList>
            <person name="Gilroy R."/>
            <person name="Ravi A."/>
            <person name="Getino M."/>
            <person name="Pursley I."/>
            <person name="Horton D.L."/>
            <person name="Alikhan N.F."/>
            <person name="Baker D."/>
            <person name="Gharbi K."/>
            <person name="Hall N."/>
            <person name="Watson M."/>
            <person name="Adriaenssens E.M."/>
            <person name="Foster-Nyarko E."/>
            <person name="Jarju S."/>
            <person name="Secka A."/>
            <person name="Antonio M."/>
            <person name="Oren A."/>
            <person name="Chaudhuri R.R."/>
            <person name="La Ragione R."/>
            <person name="Hildebrand F."/>
            <person name="Pallen M.J."/>
        </authorList>
    </citation>
    <scope>NUCLEOTIDE SEQUENCE</scope>
    <source>
        <strain evidence="7">ChiHjej8B7-3636</strain>
    </source>
</reference>
<feature type="domain" description="CopC" evidence="6">
    <location>
        <begin position="50"/>
        <end position="166"/>
    </location>
</feature>
<dbReference type="InterPro" id="IPR014755">
    <property type="entry name" value="Cu-Rt/internalin_Ig-like"/>
</dbReference>
<dbReference type="InterPro" id="IPR007348">
    <property type="entry name" value="CopC_dom"/>
</dbReference>
<dbReference type="AlphaFoldDB" id="A0A9D2H4W2"/>
<evidence type="ECO:0000313" key="7">
    <source>
        <dbReference type="EMBL" id="HJA03471.1"/>
    </source>
</evidence>
<dbReference type="GO" id="GO:0046688">
    <property type="term" value="P:response to copper ion"/>
    <property type="evidence" value="ECO:0007669"/>
    <property type="project" value="InterPro"/>
</dbReference>
<keyword evidence="4" id="KW-0472">Membrane</keyword>
<proteinExistence type="predicted"/>
<organism evidence="7 8">
    <name type="scientific">Candidatus Microbacterium stercoravium</name>
    <dbReference type="NCBI Taxonomy" id="2838697"/>
    <lineage>
        <taxon>Bacteria</taxon>
        <taxon>Bacillati</taxon>
        <taxon>Actinomycetota</taxon>
        <taxon>Actinomycetes</taxon>
        <taxon>Micrococcales</taxon>
        <taxon>Microbacteriaceae</taxon>
        <taxon>Microbacterium</taxon>
    </lineage>
</organism>
<dbReference type="Gene3D" id="2.60.40.1220">
    <property type="match status" value="1"/>
</dbReference>
<evidence type="ECO:0000313" key="8">
    <source>
        <dbReference type="Proteomes" id="UP000824220"/>
    </source>
</evidence>
<feature type="chain" id="PRO_5039249551" evidence="5">
    <location>
        <begin position="34"/>
        <end position="248"/>
    </location>
</feature>
<reference evidence="7" key="2">
    <citation type="submission" date="2021-04" db="EMBL/GenBank/DDBJ databases">
        <authorList>
            <person name="Gilroy R."/>
        </authorList>
    </citation>
    <scope>NUCLEOTIDE SEQUENCE</scope>
    <source>
        <strain evidence="7">ChiHjej8B7-3636</strain>
    </source>
</reference>
<dbReference type="GO" id="GO:0042597">
    <property type="term" value="C:periplasmic space"/>
    <property type="evidence" value="ECO:0007669"/>
    <property type="project" value="InterPro"/>
</dbReference>
<dbReference type="Proteomes" id="UP000824220">
    <property type="component" value="Unassembled WGS sequence"/>
</dbReference>
<gene>
    <name evidence="7" type="ORF">H9800_01230</name>
</gene>
<accession>A0A9D2H4W2</accession>
<feature type="region of interest" description="Disordered" evidence="3">
    <location>
        <begin position="168"/>
        <end position="213"/>
    </location>
</feature>
<protein>
    <submittedName>
        <fullName evidence="7">Copper resistance protein CopC</fullName>
    </submittedName>
</protein>
<dbReference type="SUPFAM" id="SSF81296">
    <property type="entry name" value="E set domains"/>
    <property type="match status" value="1"/>
</dbReference>
<feature type="compositionally biased region" description="Low complexity" evidence="3">
    <location>
        <begin position="168"/>
        <end position="190"/>
    </location>
</feature>
<feature type="transmembrane region" description="Helical" evidence="4">
    <location>
        <begin position="221"/>
        <end position="243"/>
    </location>
</feature>